<proteinExistence type="predicted"/>
<dbReference type="EMBL" id="KV722542">
    <property type="protein sequence ID" value="OCH86152.1"/>
    <property type="molecule type" value="Genomic_DNA"/>
</dbReference>
<protein>
    <submittedName>
        <fullName evidence="1">Uncharacterized protein</fullName>
    </submittedName>
</protein>
<dbReference type="InterPro" id="IPR013898">
    <property type="entry name" value="Atg43"/>
</dbReference>
<organism evidence="1 2">
    <name type="scientific">Obba rivulosa</name>
    <dbReference type="NCBI Taxonomy" id="1052685"/>
    <lineage>
        <taxon>Eukaryota</taxon>
        <taxon>Fungi</taxon>
        <taxon>Dikarya</taxon>
        <taxon>Basidiomycota</taxon>
        <taxon>Agaricomycotina</taxon>
        <taxon>Agaricomycetes</taxon>
        <taxon>Polyporales</taxon>
        <taxon>Gelatoporiaceae</taxon>
        <taxon>Obba</taxon>
    </lineage>
</organism>
<dbReference type="GO" id="GO:0140580">
    <property type="term" value="F:mitochondrion autophagosome adaptor activity"/>
    <property type="evidence" value="ECO:0007669"/>
    <property type="project" value="InterPro"/>
</dbReference>
<keyword evidence="2" id="KW-1185">Reference proteome</keyword>
<name>A0A8E2ASZ8_9APHY</name>
<gene>
    <name evidence="1" type="ORF">OBBRIDRAFT_797491</name>
</gene>
<reference evidence="1 2" key="1">
    <citation type="submission" date="2016-07" db="EMBL/GenBank/DDBJ databases">
        <title>Draft genome of the white-rot fungus Obba rivulosa 3A-2.</title>
        <authorList>
            <consortium name="DOE Joint Genome Institute"/>
            <person name="Miettinen O."/>
            <person name="Riley R."/>
            <person name="Acob R."/>
            <person name="Barry K."/>
            <person name="Cullen D."/>
            <person name="De Vries R."/>
            <person name="Hainaut M."/>
            <person name="Hatakka A."/>
            <person name="Henrissat B."/>
            <person name="Hilden K."/>
            <person name="Kuo R."/>
            <person name="Labutti K."/>
            <person name="Lipzen A."/>
            <person name="Makela M.R."/>
            <person name="Sandor L."/>
            <person name="Spatafora J.W."/>
            <person name="Grigoriev I.V."/>
            <person name="Hibbett D.S."/>
        </authorList>
    </citation>
    <scope>NUCLEOTIDE SEQUENCE [LARGE SCALE GENOMIC DNA]</scope>
    <source>
        <strain evidence="1 2">3A-2</strain>
    </source>
</reference>
<dbReference type="OrthoDB" id="2430343at2759"/>
<sequence length="204" mass="22204">MASADIHDEVALEASRRYIYETRLSEHKDSPIHSHSPSQHAHRARPLPDFRFESSYLRSIAPYVHAERAVSAVVAHDEKGKGRAVEGMTGEGAVAVAEIVMSSASTEVVRIDWGRVAWVTARDQILVPLIQGALWGLLSDYLRPLGAVAGARFRRWWAAGAGRPDGPQVEGHGVGWLRNWISSLTASSFARAPGVGVAKSDLIH</sequence>
<evidence type="ECO:0000313" key="2">
    <source>
        <dbReference type="Proteomes" id="UP000250043"/>
    </source>
</evidence>
<dbReference type="Proteomes" id="UP000250043">
    <property type="component" value="Unassembled WGS sequence"/>
</dbReference>
<dbReference type="PANTHER" id="PTHR38699">
    <property type="entry name" value="CHROMOSOME 1, WHOLE GENOME SHOTGUN SEQUENCE"/>
    <property type="match status" value="1"/>
</dbReference>
<dbReference type="AlphaFoldDB" id="A0A8E2ASZ8"/>
<dbReference type="Pfam" id="PF08589">
    <property type="entry name" value="ATG43"/>
    <property type="match status" value="1"/>
</dbReference>
<dbReference type="GO" id="GO:0000423">
    <property type="term" value="P:mitophagy"/>
    <property type="evidence" value="ECO:0007669"/>
    <property type="project" value="InterPro"/>
</dbReference>
<evidence type="ECO:0000313" key="1">
    <source>
        <dbReference type="EMBL" id="OCH86152.1"/>
    </source>
</evidence>
<dbReference type="PANTHER" id="PTHR38699:SF1">
    <property type="entry name" value="MITOPHAGY RECEPTOR ATG43"/>
    <property type="match status" value="1"/>
</dbReference>
<accession>A0A8E2ASZ8</accession>